<evidence type="ECO:0000256" key="4">
    <source>
        <dbReference type="ARBA" id="ARBA00022982"/>
    </source>
</evidence>
<feature type="transmembrane region" description="Helical" evidence="8">
    <location>
        <begin position="46"/>
        <end position="64"/>
    </location>
</feature>
<dbReference type="EMBL" id="JARZHI010000039">
    <property type="protein sequence ID" value="MDI1434217.1"/>
    <property type="molecule type" value="Genomic_DNA"/>
</dbReference>
<evidence type="ECO:0000256" key="2">
    <source>
        <dbReference type="ARBA" id="ARBA00022485"/>
    </source>
</evidence>
<feature type="transmembrane region" description="Helical" evidence="8">
    <location>
        <begin position="84"/>
        <end position="103"/>
    </location>
</feature>
<sequence>MAAPAVVGTTKAPPAKPAKPAKVKGRPGSGIEARLSIRILVWVRRVSQAGFLALFLYFLFQTAFRGSFASAETAVRLPLPVEAYLLADPFVAAMTLLSTHTVYRGLAWSVGLLAVTLVFGRVFCGWICPFGTLHHFFGWIFPSRYLRGNKRVESNKTAPRQQVKYYLLYAFLAASVAGSAIGGLFDPICVAVRAIGLGVIPALQYIMGVASVAAGQASVRPVQGATDAAQDFLAQTVWQSKQFYFHQTWFIGILLVAILFMNRVIPRFWCRVLCPLGAFLGVFARFALFGMEKDHAKCTDCNLCIVHCQGADSPQGGVKWRQDECHMCLNCENACPEDVIKFRFLPTRKSTISKPDTGRRTALASAAAGAVVIPAMRIADVIDANYDHRVIRPPGSVEEREFLERCIRCAECMKVCPNNALHPAFFEAGVEGIWTPILIPRIGYCEHSCVLCGQVCPTGAIQKITEDQKLGIHQKPISIGTAFYDQGRCLPWAMATPCIVCEEFCPTSPKAIWVEEVDIPKRLPMAGEDGKEPGMTTVHVQRPHVDPSLCIGCGACEKVCPVQDKPAVYVTNVGETRSKTNVILLEDTNYNRPG</sequence>
<evidence type="ECO:0000256" key="8">
    <source>
        <dbReference type="SAM" id="Phobius"/>
    </source>
</evidence>
<accession>A0ABT6P0S7</accession>
<keyword evidence="5" id="KW-0408">Iron</keyword>
<feature type="transmembrane region" description="Helical" evidence="8">
    <location>
        <begin position="110"/>
        <end position="137"/>
    </location>
</feature>
<keyword evidence="2" id="KW-0004">4Fe-4S</keyword>
<feature type="region of interest" description="Disordered" evidence="7">
    <location>
        <begin position="1"/>
        <end position="28"/>
    </location>
</feature>
<evidence type="ECO:0000256" key="5">
    <source>
        <dbReference type="ARBA" id="ARBA00023004"/>
    </source>
</evidence>
<name>A0ABT6P0S7_9BACT</name>
<dbReference type="SUPFAM" id="SSF54862">
    <property type="entry name" value="4Fe-4S ferredoxins"/>
    <property type="match status" value="2"/>
</dbReference>
<gene>
    <name evidence="10" type="ORF">QHF89_32265</name>
</gene>
<evidence type="ECO:0000256" key="7">
    <source>
        <dbReference type="SAM" id="MobiDB-lite"/>
    </source>
</evidence>
<dbReference type="PANTHER" id="PTHR30176:SF3">
    <property type="entry name" value="FERREDOXIN-TYPE PROTEIN NAPH"/>
    <property type="match status" value="1"/>
</dbReference>
<dbReference type="PROSITE" id="PS51379">
    <property type="entry name" value="4FE4S_FER_2"/>
    <property type="match status" value="4"/>
</dbReference>
<feature type="domain" description="4Fe-4S ferredoxin-type" evidence="9">
    <location>
        <begin position="434"/>
        <end position="467"/>
    </location>
</feature>
<evidence type="ECO:0000313" key="11">
    <source>
        <dbReference type="Proteomes" id="UP001160301"/>
    </source>
</evidence>
<feature type="domain" description="4Fe-4S ferredoxin-type" evidence="9">
    <location>
        <begin position="316"/>
        <end position="345"/>
    </location>
</feature>
<keyword evidence="11" id="KW-1185">Reference proteome</keyword>
<keyword evidence="8" id="KW-0812">Transmembrane</keyword>
<dbReference type="PROSITE" id="PS00198">
    <property type="entry name" value="4FE4S_FER_1"/>
    <property type="match status" value="2"/>
</dbReference>
<keyword evidence="3" id="KW-0479">Metal-binding</keyword>
<evidence type="ECO:0000313" key="10">
    <source>
        <dbReference type="EMBL" id="MDI1434217.1"/>
    </source>
</evidence>
<evidence type="ECO:0000256" key="6">
    <source>
        <dbReference type="ARBA" id="ARBA00023014"/>
    </source>
</evidence>
<keyword evidence="8" id="KW-1133">Transmembrane helix</keyword>
<dbReference type="Proteomes" id="UP001160301">
    <property type="component" value="Unassembled WGS sequence"/>
</dbReference>
<reference evidence="10 11" key="1">
    <citation type="submission" date="2023-04" db="EMBL/GenBank/DDBJ databases">
        <title>The genome sequence of Polyangium sorediatum DSM14670.</title>
        <authorList>
            <person name="Zhang X."/>
        </authorList>
    </citation>
    <scope>NUCLEOTIDE SEQUENCE [LARGE SCALE GENOMIC DNA]</scope>
    <source>
        <strain evidence="10 11">DSM 14670</strain>
    </source>
</reference>
<proteinExistence type="predicted"/>
<dbReference type="CDD" id="cd16373">
    <property type="entry name" value="DMSOR_beta_like"/>
    <property type="match status" value="1"/>
</dbReference>
<dbReference type="Pfam" id="PF12801">
    <property type="entry name" value="Fer4_5"/>
    <property type="match status" value="3"/>
</dbReference>
<organism evidence="10 11">
    <name type="scientific">Polyangium sorediatum</name>
    <dbReference type="NCBI Taxonomy" id="889274"/>
    <lineage>
        <taxon>Bacteria</taxon>
        <taxon>Pseudomonadati</taxon>
        <taxon>Myxococcota</taxon>
        <taxon>Polyangia</taxon>
        <taxon>Polyangiales</taxon>
        <taxon>Polyangiaceae</taxon>
        <taxon>Polyangium</taxon>
    </lineage>
</organism>
<dbReference type="Pfam" id="PF00037">
    <property type="entry name" value="Fer4"/>
    <property type="match status" value="3"/>
</dbReference>
<dbReference type="InterPro" id="IPR017900">
    <property type="entry name" value="4Fe4S_Fe_S_CS"/>
</dbReference>
<feature type="transmembrane region" description="Helical" evidence="8">
    <location>
        <begin position="192"/>
        <end position="214"/>
    </location>
</feature>
<dbReference type="Gene3D" id="3.30.70.20">
    <property type="match status" value="2"/>
</dbReference>
<evidence type="ECO:0000256" key="3">
    <source>
        <dbReference type="ARBA" id="ARBA00022723"/>
    </source>
</evidence>
<dbReference type="InterPro" id="IPR051684">
    <property type="entry name" value="Electron_Trans/Redox"/>
</dbReference>
<evidence type="ECO:0000256" key="1">
    <source>
        <dbReference type="ARBA" id="ARBA00022448"/>
    </source>
</evidence>
<comment type="caution">
    <text evidence="10">The sequence shown here is derived from an EMBL/GenBank/DDBJ whole genome shotgun (WGS) entry which is preliminary data.</text>
</comment>
<dbReference type="PANTHER" id="PTHR30176">
    <property type="entry name" value="FERREDOXIN-TYPE PROTEIN NAPH"/>
    <property type="match status" value="1"/>
</dbReference>
<dbReference type="RefSeq" id="WP_136971352.1">
    <property type="nucleotide sequence ID" value="NZ_JARZHI010000039.1"/>
</dbReference>
<feature type="transmembrane region" description="Helical" evidence="8">
    <location>
        <begin position="166"/>
        <end position="185"/>
    </location>
</feature>
<feature type="transmembrane region" description="Helical" evidence="8">
    <location>
        <begin position="243"/>
        <end position="261"/>
    </location>
</feature>
<keyword evidence="8" id="KW-0472">Membrane</keyword>
<feature type="domain" description="4Fe-4S ferredoxin-type" evidence="9">
    <location>
        <begin position="541"/>
        <end position="571"/>
    </location>
</feature>
<keyword evidence="6" id="KW-0411">Iron-sulfur</keyword>
<keyword evidence="1" id="KW-0813">Transport</keyword>
<feature type="transmembrane region" description="Helical" evidence="8">
    <location>
        <begin position="268"/>
        <end position="291"/>
    </location>
</feature>
<evidence type="ECO:0000259" key="9">
    <source>
        <dbReference type="PROSITE" id="PS51379"/>
    </source>
</evidence>
<dbReference type="InterPro" id="IPR017896">
    <property type="entry name" value="4Fe4S_Fe-S-bd"/>
</dbReference>
<keyword evidence="4" id="KW-0249">Electron transport</keyword>
<protein>
    <submittedName>
        <fullName evidence="10">4Fe-4S binding protein</fullName>
    </submittedName>
</protein>
<feature type="domain" description="4Fe-4S ferredoxin-type" evidence="9">
    <location>
        <begin position="395"/>
        <end position="426"/>
    </location>
</feature>